<feature type="transmembrane region" description="Helical" evidence="1">
    <location>
        <begin position="67"/>
        <end position="88"/>
    </location>
</feature>
<comment type="caution">
    <text evidence="2">The sequence shown here is derived from an EMBL/GenBank/DDBJ whole genome shotgun (WGS) entry which is preliminary data.</text>
</comment>
<reference evidence="2 3" key="1">
    <citation type="submission" date="2020-05" db="EMBL/GenBank/DDBJ databases">
        <title>Draft genome sequence of Mycobacterium hippocampi DL, isolated from European seabass, Dicentrarchus labrax, reared in fish farms.</title>
        <authorList>
            <person name="Stathopoulou P."/>
            <person name="Asimakis E."/>
            <person name="Tzokas K."/>
            <person name="Batargias C."/>
            <person name="Tsiamis G."/>
        </authorList>
    </citation>
    <scope>NUCLEOTIDE SEQUENCE [LARGE SCALE GENOMIC DNA]</scope>
    <source>
        <strain evidence="2 3">DL</strain>
    </source>
</reference>
<evidence type="ECO:0000313" key="3">
    <source>
        <dbReference type="Proteomes" id="UP000570517"/>
    </source>
</evidence>
<dbReference type="RefSeq" id="WP_178359917.1">
    <property type="nucleotide sequence ID" value="NZ_JABFYL010000039.1"/>
</dbReference>
<evidence type="ECO:0000256" key="1">
    <source>
        <dbReference type="SAM" id="Phobius"/>
    </source>
</evidence>
<organism evidence="2 3">
    <name type="scientific">Mycolicibacterium hippocampi</name>
    <dbReference type="NCBI Taxonomy" id="659824"/>
    <lineage>
        <taxon>Bacteria</taxon>
        <taxon>Bacillati</taxon>
        <taxon>Actinomycetota</taxon>
        <taxon>Actinomycetes</taxon>
        <taxon>Mycobacteriales</taxon>
        <taxon>Mycobacteriaceae</taxon>
        <taxon>Mycolicibacterium</taxon>
    </lineage>
</organism>
<dbReference type="EMBL" id="JABFYL010000039">
    <property type="protein sequence ID" value="NVN51623.1"/>
    <property type="molecule type" value="Genomic_DNA"/>
</dbReference>
<keyword evidence="3" id="KW-1185">Reference proteome</keyword>
<gene>
    <name evidence="2" type="ORF">HLY00_1610</name>
</gene>
<dbReference type="AlphaFoldDB" id="A0A850PT24"/>
<name>A0A850PT24_9MYCO</name>
<feature type="transmembrane region" description="Helical" evidence="1">
    <location>
        <begin position="26"/>
        <end position="47"/>
    </location>
</feature>
<keyword evidence="1" id="KW-0812">Transmembrane</keyword>
<evidence type="ECO:0000313" key="2">
    <source>
        <dbReference type="EMBL" id="NVN51623.1"/>
    </source>
</evidence>
<keyword evidence="1" id="KW-1133">Transmembrane helix</keyword>
<accession>A0A850PT24</accession>
<proteinExistence type="predicted"/>
<protein>
    <submittedName>
        <fullName evidence="2">Uncharacterized protein</fullName>
    </submittedName>
</protein>
<sequence length="394" mass="45861">MGRLRGKLGNWREWGLARTFLGFKRFTQIVIVLAVACGFFLTVLFIVSDIGGDPWWDDKSYTPNILAAFTSFLFGAPVALVVLATFTAEREEKATIDRVNRLTLVAWNTFRDQVNAFASDKRYELVVDQARDIRKYYDETSSALGEFIEYMIHEWLHSEPDYDDINLVNHLERLKEIEPKFRNAVNAVRQGINFFETEDEWAQIVGAWRVLDQYVRLQRLEQGLEWFDKTPDAGLRKWTNRQSNPLQDLLDAIEIRRYTPNMSLNVDTMANALDTLSAYTRTDAAELGQWLAHEGNIFTADRAAEYHIKRDAAHLFILDLKRYIGLVEITYWPYSQTEPNPKDLQRELTSSEWIGSLSTEEGRKDFEKEFRRVAAEKYQASLRRRPKGHRQGNE</sequence>
<dbReference type="Proteomes" id="UP000570517">
    <property type="component" value="Unassembled WGS sequence"/>
</dbReference>
<keyword evidence="1" id="KW-0472">Membrane</keyword>